<evidence type="ECO:0000256" key="3">
    <source>
        <dbReference type="ARBA" id="ARBA00022553"/>
    </source>
</evidence>
<dbReference type="NCBIfam" id="TIGR01524">
    <property type="entry name" value="ATPase-IIIB_Mg"/>
    <property type="match status" value="1"/>
</dbReference>
<keyword evidence="7" id="KW-0460">Magnesium</keyword>
<feature type="transmembrane region" description="Helical" evidence="11">
    <location>
        <begin position="694"/>
        <end position="718"/>
    </location>
</feature>
<dbReference type="Gene3D" id="3.40.50.1000">
    <property type="entry name" value="HAD superfamily/HAD-like"/>
    <property type="match status" value="1"/>
</dbReference>
<proteinExistence type="predicted"/>
<dbReference type="SUPFAM" id="SSF81653">
    <property type="entry name" value="Calcium ATPase, transduction domain A"/>
    <property type="match status" value="1"/>
</dbReference>
<dbReference type="InterPro" id="IPR023214">
    <property type="entry name" value="HAD_sf"/>
</dbReference>
<feature type="transmembrane region" description="Helical" evidence="11">
    <location>
        <begin position="284"/>
        <end position="302"/>
    </location>
</feature>
<dbReference type="SFLD" id="SFLDG00002">
    <property type="entry name" value="C1.7:_P-type_atpase_like"/>
    <property type="match status" value="1"/>
</dbReference>
<feature type="transmembrane region" description="Helical" evidence="11">
    <location>
        <begin position="844"/>
        <end position="861"/>
    </location>
</feature>
<reference evidence="14 15" key="1">
    <citation type="journal article" date="2015" name="Genome Biol. Evol.">
        <title>Found and Lost: The Fates of Horizontally Acquired Genes in Arthropod-Symbiotic Spiroplasma.</title>
        <authorList>
            <person name="Lo W.S."/>
            <person name="Gasparich G.E."/>
            <person name="Kuo C.H."/>
        </authorList>
    </citation>
    <scope>NUCLEOTIDE SEQUENCE [LARGE SCALE GENOMIC DNA]</scope>
    <source>
        <strain evidence="15">TDA-040725-5</strain>
    </source>
</reference>
<evidence type="ECO:0000259" key="12">
    <source>
        <dbReference type="Pfam" id="PF00122"/>
    </source>
</evidence>
<keyword evidence="4 11" id="KW-0812">Transmembrane</keyword>
<dbReference type="EMBL" id="CP011856">
    <property type="protein sequence ID" value="AKM53971.1"/>
    <property type="molecule type" value="Genomic_DNA"/>
</dbReference>
<dbReference type="RefSeq" id="WP_236682170.1">
    <property type="nucleotide sequence ID" value="NZ_CP011856.1"/>
</dbReference>
<dbReference type="AlphaFoldDB" id="A0A0H3XJF4"/>
<dbReference type="KEGG" id="seri:SERIO_v1c03910"/>
<dbReference type="PRINTS" id="PR01836">
    <property type="entry name" value="MGATPASE"/>
</dbReference>
<dbReference type="STRING" id="315358.SERIO_v1c03910"/>
<evidence type="ECO:0000256" key="7">
    <source>
        <dbReference type="ARBA" id="ARBA00022842"/>
    </source>
</evidence>
<keyword evidence="5" id="KW-0547">Nucleotide-binding</keyword>
<evidence type="ECO:0000256" key="2">
    <source>
        <dbReference type="ARBA" id="ARBA00022475"/>
    </source>
</evidence>
<sequence>MCTKKKMHNSVDNNLKTSYQDLANTTTLADLKNNLAVPSIGYQSIMISAALEAQSSNAIKTKGFNFFKQIIFTFLNPFNLLLIFICLFNLTKYIIGNYQDNLDLASAIIVAVMMFLSAIISIVQDYKSFRTTKQLASLVTKTTAVIRDYDLGTHQITSITIADLINRSIKIPVDNLLVGDLIYLSTGDIIPGDIKIIYANNFLVNQAVLNGESTPVYKTSNNNLTQAANIFDLNNICFMGTSVSAGSAIGVVIGTGKNTYLGSINQEIKTTKVTNSFNIGLAKITRLIILMILVMVPVVLVLNGIRTQAWLDALVLAMSVAVGLTPESLPMIVAANLTKGSKKLAKQKVVIKQLDAVQNLGAIDVLCTDKTGTLTEDKIILDRYYNYAMIKSPQVLKYAFLNSYFQTGMKNQIDEAIINYPPSRFITNLPLEYQLQGELPFDFTRRRMSVLMQEKITQKQVLITKGAFEEILNISEYYFDKGLVKKLDRDTKIKLLDDALQLNQQGMRIIALAYQNYEGNEPLTLAAEQQLIFLGFLCFKDLIKKDVISTLKLLKKYGVETKILTGDSQQVTLAVCQQIGFQINGILDGEEIDNMSDQQLMEVLNKTNIFVKLTPFQKARIIELLQKKKHKVGFLGDGINDAIALRKSDVGISVDNATDIAKEAADIILLEKSLLVLENGIIEGRRIFANIIKYIKVTVAANFGLMLSLVIASAWLAFAPMAPIQILFQNLLYDISQVAVVFDNVHPDFIKKPRGWNTKGLISFALWNGPSVTFISILNFIVSGIILSSIALASSLALGATNNHLISQFQTTMFTEGAILHMMMIMMMRTNKINIFKDAPPLKLVVPIAMILGVVLVLPYLPKISTWLQLAPPDPIWYAYLVGLLVIFIMISSLLKIGYLKIYKKWL</sequence>
<evidence type="ECO:0000256" key="10">
    <source>
        <dbReference type="ARBA" id="ARBA00023136"/>
    </source>
</evidence>
<feature type="transmembrane region" description="Helical" evidence="11">
    <location>
        <begin position="805"/>
        <end position="823"/>
    </location>
</feature>
<dbReference type="GO" id="GO:0016887">
    <property type="term" value="F:ATP hydrolysis activity"/>
    <property type="evidence" value="ECO:0007669"/>
    <property type="project" value="InterPro"/>
</dbReference>
<dbReference type="SFLD" id="SFLDS00003">
    <property type="entry name" value="Haloacid_Dehalogenase"/>
    <property type="match status" value="1"/>
</dbReference>
<evidence type="ECO:0000256" key="8">
    <source>
        <dbReference type="ARBA" id="ARBA00022967"/>
    </source>
</evidence>
<evidence type="ECO:0000256" key="6">
    <source>
        <dbReference type="ARBA" id="ARBA00022840"/>
    </source>
</evidence>
<dbReference type="InterPro" id="IPR006415">
    <property type="entry name" value="P-type_ATPase_IIIB"/>
</dbReference>
<evidence type="ECO:0000259" key="13">
    <source>
        <dbReference type="Pfam" id="PF00689"/>
    </source>
</evidence>
<dbReference type="PATRIC" id="fig|743698.3.peg.392"/>
<dbReference type="Gene3D" id="3.40.1110.10">
    <property type="entry name" value="Calcium-transporting ATPase, cytoplasmic domain N"/>
    <property type="match status" value="1"/>
</dbReference>
<dbReference type="SFLD" id="SFLDF00027">
    <property type="entry name" value="p-type_atpase"/>
    <property type="match status" value="1"/>
</dbReference>
<evidence type="ECO:0000256" key="1">
    <source>
        <dbReference type="ARBA" id="ARBA00004651"/>
    </source>
</evidence>
<dbReference type="SUPFAM" id="SSF56784">
    <property type="entry name" value="HAD-like"/>
    <property type="match status" value="1"/>
</dbReference>
<dbReference type="InterPro" id="IPR023298">
    <property type="entry name" value="ATPase_P-typ_TM_dom_sf"/>
</dbReference>
<feature type="transmembrane region" description="Helical" evidence="11">
    <location>
        <begin position="102"/>
        <end position="123"/>
    </location>
</feature>
<evidence type="ECO:0000256" key="4">
    <source>
        <dbReference type="ARBA" id="ARBA00022692"/>
    </source>
</evidence>
<dbReference type="GO" id="GO:0005524">
    <property type="term" value="F:ATP binding"/>
    <property type="evidence" value="ECO:0007669"/>
    <property type="project" value="UniProtKB-KW"/>
</dbReference>
<dbReference type="Pfam" id="PF13246">
    <property type="entry name" value="Cation_ATPase"/>
    <property type="match status" value="1"/>
</dbReference>
<comment type="subcellular location">
    <subcellularLocation>
        <location evidence="1">Cell membrane</location>
        <topology evidence="1">Multi-pass membrane protein</topology>
    </subcellularLocation>
</comment>
<keyword evidence="8" id="KW-1278">Translocase</keyword>
<dbReference type="InterPro" id="IPR008250">
    <property type="entry name" value="ATPase_P-typ_transduc_dom_A_sf"/>
</dbReference>
<dbReference type="InterPro" id="IPR006068">
    <property type="entry name" value="ATPase_P-typ_cation-transptr_C"/>
</dbReference>
<feature type="transmembrane region" description="Helical" evidence="11">
    <location>
        <begin position="766"/>
        <end position="793"/>
    </location>
</feature>
<dbReference type="InterPro" id="IPR036412">
    <property type="entry name" value="HAD-like_sf"/>
</dbReference>
<keyword evidence="10 11" id="KW-0472">Membrane</keyword>
<dbReference type="SUPFAM" id="SSF81665">
    <property type="entry name" value="Calcium ATPase, transmembrane domain M"/>
    <property type="match status" value="1"/>
</dbReference>
<protein>
    <submittedName>
        <fullName evidence="14">Mg(2+) transport ATPase, P-type</fullName>
    </submittedName>
</protein>
<evidence type="ECO:0000256" key="9">
    <source>
        <dbReference type="ARBA" id="ARBA00022989"/>
    </source>
</evidence>
<dbReference type="Pfam" id="PF00122">
    <property type="entry name" value="E1-E2_ATPase"/>
    <property type="match status" value="1"/>
</dbReference>
<gene>
    <name evidence="14" type="ORF">SERIO_v1c03910</name>
</gene>
<dbReference type="GO" id="GO:0005886">
    <property type="term" value="C:plasma membrane"/>
    <property type="evidence" value="ECO:0007669"/>
    <property type="project" value="UniProtKB-SubCell"/>
</dbReference>
<feature type="domain" description="P-type ATPase A" evidence="12">
    <location>
        <begin position="168"/>
        <end position="268"/>
    </location>
</feature>
<dbReference type="Pfam" id="PF08282">
    <property type="entry name" value="Hydrolase_3"/>
    <property type="match status" value="1"/>
</dbReference>
<keyword evidence="2" id="KW-1003">Cell membrane</keyword>
<feature type="domain" description="Cation-transporting P-type ATPase C-terminal" evidence="13">
    <location>
        <begin position="719"/>
        <end position="896"/>
    </location>
</feature>
<reference evidence="15" key="2">
    <citation type="submission" date="2015-06" db="EMBL/GenBank/DDBJ databases">
        <title>Complete genome sequence of Spiroplasma eriocheiris TDA-040725-5 (DSM 21848).</title>
        <authorList>
            <person name="Lo W.-S."/>
            <person name="Kuo C.-H."/>
        </authorList>
    </citation>
    <scope>NUCLEOTIDE SEQUENCE [LARGE SCALE GENOMIC DNA]</scope>
    <source>
        <strain evidence="15">TDA-040725-5</strain>
    </source>
</reference>
<accession>A0A0H3XJF4</accession>
<dbReference type="GO" id="GO:0015444">
    <property type="term" value="F:P-type magnesium transporter activity"/>
    <property type="evidence" value="ECO:0007669"/>
    <property type="project" value="InterPro"/>
</dbReference>
<dbReference type="PROSITE" id="PS00154">
    <property type="entry name" value="ATPASE_E1_E2"/>
    <property type="match status" value="1"/>
</dbReference>
<dbReference type="PANTHER" id="PTHR42861">
    <property type="entry name" value="CALCIUM-TRANSPORTING ATPASE"/>
    <property type="match status" value="1"/>
</dbReference>
<dbReference type="InterPro" id="IPR059000">
    <property type="entry name" value="ATPase_P-type_domA"/>
</dbReference>
<feature type="transmembrane region" description="Helical" evidence="11">
    <location>
        <begin position="876"/>
        <end position="895"/>
    </location>
</feature>
<dbReference type="InterPro" id="IPR001757">
    <property type="entry name" value="P_typ_ATPase"/>
</dbReference>
<dbReference type="Proteomes" id="UP000035661">
    <property type="component" value="Chromosome"/>
</dbReference>
<name>A0A0H3XJF4_9MOLU</name>
<keyword evidence="15" id="KW-1185">Reference proteome</keyword>
<evidence type="ECO:0000256" key="5">
    <source>
        <dbReference type="ARBA" id="ARBA00022741"/>
    </source>
</evidence>
<dbReference type="InterPro" id="IPR018303">
    <property type="entry name" value="ATPase_P-typ_P_site"/>
</dbReference>
<dbReference type="Pfam" id="PF00689">
    <property type="entry name" value="Cation_ATPase_C"/>
    <property type="match status" value="1"/>
</dbReference>
<organism evidence="14 15">
    <name type="scientific">Spiroplasma eriocheiris</name>
    <dbReference type="NCBI Taxonomy" id="315358"/>
    <lineage>
        <taxon>Bacteria</taxon>
        <taxon>Bacillati</taxon>
        <taxon>Mycoplasmatota</taxon>
        <taxon>Mollicutes</taxon>
        <taxon>Entomoplasmatales</taxon>
        <taxon>Spiroplasmataceae</taxon>
        <taxon>Spiroplasma</taxon>
    </lineage>
</organism>
<feature type="transmembrane region" description="Helical" evidence="11">
    <location>
        <begin position="70"/>
        <end position="90"/>
    </location>
</feature>
<evidence type="ECO:0000313" key="15">
    <source>
        <dbReference type="Proteomes" id="UP000035661"/>
    </source>
</evidence>
<dbReference type="Gene3D" id="2.70.150.10">
    <property type="entry name" value="Calcium-transporting ATPase, cytoplasmic transduction domain A"/>
    <property type="match status" value="1"/>
</dbReference>
<dbReference type="NCBIfam" id="TIGR01494">
    <property type="entry name" value="ATPase_P-type"/>
    <property type="match status" value="2"/>
</dbReference>
<keyword evidence="9 11" id="KW-1133">Transmembrane helix</keyword>
<evidence type="ECO:0000313" key="14">
    <source>
        <dbReference type="EMBL" id="AKM53971.1"/>
    </source>
</evidence>
<keyword evidence="6" id="KW-0067">ATP-binding</keyword>
<evidence type="ECO:0000256" key="11">
    <source>
        <dbReference type="SAM" id="Phobius"/>
    </source>
</evidence>
<dbReference type="Gene3D" id="1.20.1110.10">
    <property type="entry name" value="Calcium-transporting ATPase, transmembrane domain"/>
    <property type="match status" value="1"/>
</dbReference>
<feature type="transmembrane region" description="Helical" evidence="11">
    <location>
        <begin position="314"/>
        <end position="338"/>
    </location>
</feature>
<dbReference type="InterPro" id="IPR044492">
    <property type="entry name" value="P_typ_ATPase_HD_dom"/>
</dbReference>
<dbReference type="InterPro" id="IPR023299">
    <property type="entry name" value="ATPase_P-typ_cyto_dom_N"/>
</dbReference>
<keyword evidence="3" id="KW-0597">Phosphoprotein</keyword>